<dbReference type="InterPro" id="IPR000276">
    <property type="entry name" value="GPCR_Rhodpsn"/>
</dbReference>
<dbReference type="Pfam" id="PF00001">
    <property type="entry name" value="7tm_1"/>
    <property type="match status" value="1"/>
</dbReference>
<organism evidence="10 11">
    <name type="scientific">Candidula unifasciata</name>
    <dbReference type="NCBI Taxonomy" id="100452"/>
    <lineage>
        <taxon>Eukaryota</taxon>
        <taxon>Metazoa</taxon>
        <taxon>Spiralia</taxon>
        <taxon>Lophotrochozoa</taxon>
        <taxon>Mollusca</taxon>
        <taxon>Gastropoda</taxon>
        <taxon>Heterobranchia</taxon>
        <taxon>Euthyneura</taxon>
        <taxon>Panpulmonata</taxon>
        <taxon>Eupulmonata</taxon>
        <taxon>Stylommatophora</taxon>
        <taxon>Helicina</taxon>
        <taxon>Helicoidea</taxon>
        <taxon>Geomitridae</taxon>
        <taxon>Candidula</taxon>
    </lineage>
</organism>
<evidence type="ECO:0000256" key="4">
    <source>
        <dbReference type="ARBA" id="ARBA00023040"/>
    </source>
</evidence>
<feature type="transmembrane region" description="Helical" evidence="8">
    <location>
        <begin position="67"/>
        <end position="88"/>
    </location>
</feature>
<sequence>MSANMTVLPSRTAEMTPALFLSWELTYLISRMCFYVVYPCFGLIGILGNVTNIVILTRQGFRKCSNILLWSLAVSDCLFLIGINNVPGHIYTEYKGFRFSETLNFACFVLYILFICVSDIGLFASVIIPVLITGERILAIFVPFQANLILTPRRMVIVLSCLYLVDGILFTYNVILSDQLKNFLVNGVTVGVIVDSDMRIIHDRSGVKRLIDHISNYVTGVIPISLVTVGCVVIGLRIVQITNRRRKLTSKLAKASTKLGITKTTKTLLKICLLYTVCYGSSFIGVYVSQSKLLEQQLPTRMIIFPFQQIVLCLNCVGNFLIYLDSRNGFRKLIIVCRKIKTSR</sequence>
<feature type="transmembrane region" description="Helical" evidence="8">
    <location>
        <begin position="155"/>
        <end position="175"/>
    </location>
</feature>
<evidence type="ECO:0000256" key="6">
    <source>
        <dbReference type="ARBA" id="ARBA00023170"/>
    </source>
</evidence>
<feature type="transmembrane region" description="Helical" evidence="8">
    <location>
        <begin position="217"/>
        <end position="239"/>
    </location>
</feature>
<dbReference type="OrthoDB" id="6055344at2759"/>
<evidence type="ECO:0000256" key="1">
    <source>
        <dbReference type="ARBA" id="ARBA00004141"/>
    </source>
</evidence>
<feature type="transmembrane region" description="Helical" evidence="8">
    <location>
        <begin position="268"/>
        <end position="290"/>
    </location>
</feature>
<evidence type="ECO:0000256" key="7">
    <source>
        <dbReference type="ARBA" id="ARBA00023224"/>
    </source>
</evidence>
<dbReference type="GO" id="GO:0004930">
    <property type="term" value="F:G protein-coupled receptor activity"/>
    <property type="evidence" value="ECO:0007669"/>
    <property type="project" value="UniProtKB-KW"/>
</dbReference>
<dbReference type="AlphaFoldDB" id="A0A8S3ZMB9"/>
<evidence type="ECO:0000313" key="10">
    <source>
        <dbReference type="EMBL" id="CAG5128422.1"/>
    </source>
</evidence>
<reference evidence="10" key="1">
    <citation type="submission" date="2021-04" db="EMBL/GenBank/DDBJ databases">
        <authorList>
            <consortium name="Molecular Ecology Group"/>
        </authorList>
    </citation>
    <scope>NUCLEOTIDE SEQUENCE</scope>
</reference>
<evidence type="ECO:0000259" key="9">
    <source>
        <dbReference type="PROSITE" id="PS50262"/>
    </source>
</evidence>
<proteinExistence type="predicted"/>
<dbReference type="PROSITE" id="PS50262">
    <property type="entry name" value="G_PROTEIN_RECEP_F1_2"/>
    <property type="match status" value="1"/>
</dbReference>
<name>A0A8S3ZMB9_9EUPU</name>
<keyword evidence="4" id="KW-0297">G-protein coupled receptor</keyword>
<comment type="subcellular location">
    <subcellularLocation>
        <location evidence="1">Membrane</location>
        <topology evidence="1">Multi-pass membrane protein</topology>
    </subcellularLocation>
</comment>
<dbReference type="SUPFAM" id="SSF81321">
    <property type="entry name" value="Family A G protein-coupled receptor-like"/>
    <property type="match status" value="1"/>
</dbReference>
<evidence type="ECO:0000256" key="2">
    <source>
        <dbReference type="ARBA" id="ARBA00022692"/>
    </source>
</evidence>
<dbReference type="Proteomes" id="UP000678393">
    <property type="component" value="Unassembled WGS sequence"/>
</dbReference>
<dbReference type="EMBL" id="CAJHNH020003057">
    <property type="protein sequence ID" value="CAG5128422.1"/>
    <property type="molecule type" value="Genomic_DNA"/>
</dbReference>
<dbReference type="PANTHER" id="PTHR24243">
    <property type="entry name" value="G-PROTEIN COUPLED RECEPTOR"/>
    <property type="match status" value="1"/>
</dbReference>
<evidence type="ECO:0000256" key="3">
    <source>
        <dbReference type="ARBA" id="ARBA00022989"/>
    </source>
</evidence>
<dbReference type="PANTHER" id="PTHR24243:SF208">
    <property type="entry name" value="PYROKININ-1 RECEPTOR"/>
    <property type="match status" value="1"/>
</dbReference>
<evidence type="ECO:0000256" key="8">
    <source>
        <dbReference type="SAM" id="Phobius"/>
    </source>
</evidence>
<feature type="transmembrane region" description="Helical" evidence="8">
    <location>
        <begin position="35"/>
        <end position="55"/>
    </location>
</feature>
<keyword evidence="11" id="KW-1185">Reference proteome</keyword>
<evidence type="ECO:0000256" key="5">
    <source>
        <dbReference type="ARBA" id="ARBA00023136"/>
    </source>
</evidence>
<gene>
    <name evidence="10" type="ORF">CUNI_LOCUS13980</name>
</gene>
<evidence type="ECO:0000313" key="11">
    <source>
        <dbReference type="Proteomes" id="UP000678393"/>
    </source>
</evidence>
<keyword evidence="3 8" id="KW-1133">Transmembrane helix</keyword>
<keyword evidence="7" id="KW-0807">Transducer</keyword>
<keyword evidence="6" id="KW-0675">Receptor</keyword>
<feature type="domain" description="G-protein coupled receptors family 1 profile" evidence="9">
    <location>
        <begin position="48"/>
        <end position="323"/>
    </location>
</feature>
<dbReference type="PRINTS" id="PR00237">
    <property type="entry name" value="GPCRRHODOPSN"/>
</dbReference>
<keyword evidence="5 8" id="KW-0472">Membrane</keyword>
<dbReference type="Gene3D" id="1.20.1070.10">
    <property type="entry name" value="Rhodopsin 7-helix transmembrane proteins"/>
    <property type="match status" value="1"/>
</dbReference>
<comment type="caution">
    <text evidence="10">The sequence shown here is derived from an EMBL/GenBank/DDBJ whole genome shotgun (WGS) entry which is preliminary data.</text>
</comment>
<feature type="transmembrane region" description="Helical" evidence="8">
    <location>
        <begin position="108"/>
        <end position="134"/>
    </location>
</feature>
<dbReference type="InterPro" id="IPR017452">
    <property type="entry name" value="GPCR_Rhodpsn_7TM"/>
</dbReference>
<keyword evidence="2 8" id="KW-0812">Transmembrane</keyword>
<protein>
    <recommendedName>
        <fullName evidence="9">G-protein coupled receptors family 1 profile domain-containing protein</fullName>
    </recommendedName>
</protein>
<dbReference type="GO" id="GO:0016020">
    <property type="term" value="C:membrane"/>
    <property type="evidence" value="ECO:0007669"/>
    <property type="project" value="UniProtKB-SubCell"/>
</dbReference>
<feature type="transmembrane region" description="Helical" evidence="8">
    <location>
        <begin position="302"/>
        <end position="324"/>
    </location>
</feature>
<accession>A0A8S3ZMB9</accession>